<dbReference type="EMBL" id="JABAGD010000010">
    <property type="protein sequence ID" value="NMF04592.1"/>
    <property type="molecule type" value="Genomic_DNA"/>
</dbReference>
<gene>
    <name evidence="2" type="ORF">HF849_07425</name>
</gene>
<comment type="caution">
    <text evidence="2">The sequence shown here is derived from an EMBL/GenBank/DDBJ whole genome shotgun (WGS) entry which is preliminary data.</text>
</comment>
<sequence length="55" mass="6055">MFNLDIQLFNIIYSNCRHLGGAFGYGAFEGLVLYSSVIALAIVKVTDSKSKKVNK</sequence>
<keyword evidence="1" id="KW-1133">Transmembrane helix</keyword>
<dbReference type="RefSeq" id="WP_168981583.1">
    <property type="nucleotide sequence ID" value="NZ_JABAGD010000010.1"/>
</dbReference>
<reference evidence="2 3" key="1">
    <citation type="submission" date="2020-04" db="EMBL/GenBank/DDBJ databases">
        <authorList>
            <person name="Hitch T.C.A."/>
            <person name="Wylensek D."/>
            <person name="Clavel T."/>
        </authorList>
    </citation>
    <scope>NUCLEOTIDE SEQUENCE [LARGE SCALE GENOMIC DNA]</scope>
    <source>
        <strain evidence="2 3">WB01_NA02</strain>
    </source>
</reference>
<organism evidence="2 3">
    <name type="scientific">Clostridium beijerinckii</name>
    <name type="common">Clostridium MP</name>
    <dbReference type="NCBI Taxonomy" id="1520"/>
    <lineage>
        <taxon>Bacteria</taxon>
        <taxon>Bacillati</taxon>
        <taxon>Bacillota</taxon>
        <taxon>Clostridia</taxon>
        <taxon>Eubacteriales</taxon>
        <taxon>Clostridiaceae</taxon>
        <taxon>Clostridium</taxon>
    </lineage>
</organism>
<dbReference type="AlphaFoldDB" id="A0A7X9XNK8"/>
<evidence type="ECO:0000256" key="1">
    <source>
        <dbReference type="SAM" id="Phobius"/>
    </source>
</evidence>
<keyword evidence="1" id="KW-0472">Membrane</keyword>
<name>A0A7X9XNK8_CLOBE</name>
<keyword evidence="1" id="KW-0812">Transmembrane</keyword>
<proteinExistence type="predicted"/>
<feature type="transmembrane region" description="Helical" evidence="1">
    <location>
        <begin position="22"/>
        <end position="43"/>
    </location>
</feature>
<evidence type="ECO:0000313" key="3">
    <source>
        <dbReference type="Proteomes" id="UP000587880"/>
    </source>
</evidence>
<dbReference type="Proteomes" id="UP000587880">
    <property type="component" value="Unassembled WGS sequence"/>
</dbReference>
<accession>A0A7X9XNK8</accession>
<evidence type="ECO:0000313" key="2">
    <source>
        <dbReference type="EMBL" id="NMF04592.1"/>
    </source>
</evidence>
<protein>
    <submittedName>
        <fullName evidence="2">Uncharacterized protein</fullName>
    </submittedName>
</protein>